<keyword evidence="2" id="KW-1185">Reference proteome</keyword>
<organism evidence="1 2">
    <name type="scientific">Vibrio xiamenensis</name>
    <dbReference type="NCBI Taxonomy" id="861298"/>
    <lineage>
        <taxon>Bacteria</taxon>
        <taxon>Pseudomonadati</taxon>
        <taxon>Pseudomonadota</taxon>
        <taxon>Gammaproteobacteria</taxon>
        <taxon>Vibrionales</taxon>
        <taxon>Vibrionaceae</taxon>
        <taxon>Vibrio</taxon>
    </lineage>
</organism>
<dbReference type="Proteomes" id="UP000198854">
    <property type="component" value="Unassembled WGS sequence"/>
</dbReference>
<sequence>MSGFAVISDETDRKYTVQSRVVPRMREIDLCARVSKHMFDNDCSDGVKSFPEASLKLGETEFYSNAHSRELTDPILDSGIAMVRAMLQFAGFTVNTDGKFKRYGNTKPTDITVESFGIARLIRDSKAENYIFKGLNASEIDAIRLTALNGNKGVAHLTTHETKSISLDQLSEACLAMNKVLNNWLVKPILGCDASF</sequence>
<evidence type="ECO:0000313" key="2">
    <source>
        <dbReference type="Proteomes" id="UP000198854"/>
    </source>
</evidence>
<reference evidence="2" key="1">
    <citation type="submission" date="2016-10" db="EMBL/GenBank/DDBJ databases">
        <authorList>
            <person name="Varghese N."/>
            <person name="Submissions S."/>
        </authorList>
    </citation>
    <scope>NUCLEOTIDE SEQUENCE [LARGE SCALE GENOMIC DNA]</scope>
    <source>
        <strain evidence="2">CGMCC 1.10228</strain>
    </source>
</reference>
<gene>
    <name evidence="1" type="ORF">SAMN04488136_107148</name>
</gene>
<name>A0A1G7ZE56_9VIBR</name>
<protein>
    <submittedName>
        <fullName evidence="1">Uncharacterized protein</fullName>
    </submittedName>
</protein>
<proteinExistence type="predicted"/>
<dbReference type="EMBL" id="FNDD01000007">
    <property type="protein sequence ID" value="SDH06905.1"/>
    <property type="molecule type" value="Genomic_DNA"/>
</dbReference>
<accession>A0A1G7ZE56</accession>
<dbReference type="AlphaFoldDB" id="A0A1G7ZE56"/>
<evidence type="ECO:0000313" key="1">
    <source>
        <dbReference type="EMBL" id="SDH06905.1"/>
    </source>
</evidence>
<dbReference type="RefSeq" id="WP_093272009.1">
    <property type="nucleotide sequence ID" value="NZ_FNDD01000007.1"/>
</dbReference>